<keyword evidence="1" id="KW-0175">Coiled coil</keyword>
<comment type="caution">
    <text evidence="2">The sequence shown here is derived from an EMBL/GenBank/DDBJ whole genome shotgun (WGS) entry which is preliminary data.</text>
</comment>
<sequence length="527" mass="60089">MPSACSQCGAFVFSTGDHSELDLTTATRARIADLSSTNEPPLVAELSAIHSILEQTSAGLANLDAEISRLKDHLRDLEEKRTALSRFHSQNTQILSPLRRMPPEILGEIFSWTVPAIRGVFNTEDCPWVLTHVCSTWRAVALYQPSLWSLIVIDFSIEERYPLKLISTQIERARSLKIRFFGHENYDSHPQIALFSLLAEHSSRWEEFDVQLTSDLVPHVRTLDFTPLRRAWVQWDTAQSQTPDYDTVDFFQTSTSLIDVGVYCEHRFLPTRLPVLHHLTRYDFDAPWETHSQLLKSFPNLQEARIQRDFDENEDWPKSGEPIDLLHLRWLFVNDATALNYLRAPSLQEIAIHSSDTEDAKEICHSLERFLKRSSCLPYGLRIEGLLVDASIAAILEKCPSFTEIALISDDGEDEEDEHTKREILSLFTVSESSPTNTVFPHITEIGYAFRQNPDALLSTFLTMLESRWNLAGCALKSAKFVSLRSDVYWDSESMARIQTLRNAGLRVSLLSGDDADNCFDQWLLKT</sequence>
<dbReference type="AlphaFoldDB" id="A0A8H6Y5C1"/>
<keyword evidence="3" id="KW-1185">Reference proteome</keyword>
<evidence type="ECO:0000313" key="2">
    <source>
        <dbReference type="EMBL" id="KAF7353573.1"/>
    </source>
</evidence>
<evidence type="ECO:0000313" key="3">
    <source>
        <dbReference type="Proteomes" id="UP000623467"/>
    </source>
</evidence>
<organism evidence="2 3">
    <name type="scientific">Mycena sanguinolenta</name>
    <dbReference type="NCBI Taxonomy" id="230812"/>
    <lineage>
        <taxon>Eukaryota</taxon>
        <taxon>Fungi</taxon>
        <taxon>Dikarya</taxon>
        <taxon>Basidiomycota</taxon>
        <taxon>Agaricomycotina</taxon>
        <taxon>Agaricomycetes</taxon>
        <taxon>Agaricomycetidae</taxon>
        <taxon>Agaricales</taxon>
        <taxon>Marasmiineae</taxon>
        <taxon>Mycenaceae</taxon>
        <taxon>Mycena</taxon>
    </lineage>
</organism>
<dbReference type="OrthoDB" id="3365698at2759"/>
<dbReference type="Gene3D" id="1.20.1280.50">
    <property type="match status" value="1"/>
</dbReference>
<proteinExistence type="predicted"/>
<evidence type="ECO:0000256" key="1">
    <source>
        <dbReference type="SAM" id="Coils"/>
    </source>
</evidence>
<dbReference type="Proteomes" id="UP000623467">
    <property type="component" value="Unassembled WGS sequence"/>
</dbReference>
<dbReference type="EMBL" id="JACAZH010000012">
    <property type="protein sequence ID" value="KAF7353573.1"/>
    <property type="molecule type" value="Genomic_DNA"/>
</dbReference>
<reference evidence="2" key="1">
    <citation type="submission" date="2020-05" db="EMBL/GenBank/DDBJ databases">
        <title>Mycena genomes resolve the evolution of fungal bioluminescence.</title>
        <authorList>
            <person name="Tsai I.J."/>
        </authorList>
    </citation>
    <scope>NUCLEOTIDE SEQUENCE</scope>
    <source>
        <strain evidence="2">160909Yilan</strain>
    </source>
</reference>
<protein>
    <submittedName>
        <fullName evidence="2">F-box domain-containing protein</fullName>
    </submittedName>
</protein>
<accession>A0A8H6Y5C1</accession>
<name>A0A8H6Y5C1_9AGAR</name>
<gene>
    <name evidence="2" type="ORF">MSAN_01547600</name>
</gene>
<feature type="coiled-coil region" evidence="1">
    <location>
        <begin position="53"/>
        <end position="80"/>
    </location>
</feature>